<feature type="transmembrane region" description="Helical" evidence="10">
    <location>
        <begin position="79"/>
        <end position="102"/>
    </location>
</feature>
<dbReference type="InterPro" id="IPR003594">
    <property type="entry name" value="HATPase_dom"/>
</dbReference>
<keyword evidence="4" id="KW-0597">Phosphoprotein</keyword>
<organism evidence="13 14">
    <name type="scientific">Actinocatenispora thailandica</name>
    <dbReference type="NCBI Taxonomy" id="227318"/>
    <lineage>
        <taxon>Bacteria</taxon>
        <taxon>Bacillati</taxon>
        <taxon>Actinomycetota</taxon>
        <taxon>Actinomycetes</taxon>
        <taxon>Micromonosporales</taxon>
        <taxon>Micromonosporaceae</taxon>
        <taxon>Actinocatenispora</taxon>
    </lineage>
</organism>
<dbReference type="InterPro" id="IPR036097">
    <property type="entry name" value="HisK_dim/P_sf"/>
</dbReference>
<dbReference type="Pfam" id="PF02518">
    <property type="entry name" value="HATPase_c"/>
    <property type="match status" value="1"/>
</dbReference>
<dbReference type="PANTHER" id="PTHR45436:SF5">
    <property type="entry name" value="SENSOR HISTIDINE KINASE TRCS"/>
    <property type="match status" value="1"/>
</dbReference>
<dbReference type="CDD" id="cd00082">
    <property type="entry name" value="HisKA"/>
    <property type="match status" value="1"/>
</dbReference>
<dbReference type="Pfam" id="PF00512">
    <property type="entry name" value="HisKA"/>
    <property type="match status" value="1"/>
</dbReference>
<feature type="domain" description="Histidine kinase" evidence="11">
    <location>
        <begin position="164"/>
        <end position="379"/>
    </location>
</feature>
<dbReference type="SMART" id="SM00388">
    <property type="entry name" value="HisKA"/>
    <property type="match status" value="1"/>
</dbReference>
<feature type="domain" description="HAMP" evidence="12">
    <location>
        <begin position="103"/>
        <end position="156"/>
    </location>
</feature>
<evidence type="ECO:0000256" key="3">
    <source>
        <dbReference type="ARBA" id="ARBA00012438"/>
    </source>
</evidence>
<keyword evidence="14" id="KW-1185">Reference proteome</keyword>
<reference evidence="13 14" key="1">
    <citation type="submission" date="2020-08" db="EMBL/GenBank/DDBJ databases">
        <title>Whole genome shotgun sequence of Actinocatenispora thailandica NBRC 105041.</title>
        <authorList>
            <person name="Komaki H."/>
            <person name="Tamura T."/>
        </authorList>
    </citation>
    <scope>NUCLEOTIDE SEQUENCE [LARGE SCALE GENOMIC DNA]</scope>
    <source>
        <strain evidence="13 14">NBRC 105041</strain>
    </source>
</reference>
<dbReference type="InterPro" id="IPR005467">
    <property type="entry name" value="His_kinase_dom"/>
</dbReference>
<keyword evidence="10" id="KW-0472">Membrane</keyword>
<dbReference type="SMART" id="SM00387">
    <property type="entry name" value="HATPase_c"/>
    <property type="match status" value="1"/>
</dbReference>
<evidence type="ECO:0000256" key="6">
    <source>
        <dbReference type="ARBA" id="ARBA00022692"/>
    </source>
</evidence>
<feature type="transmembrane region" description="Helical" evidence="10">
    <location>
        <begin position="12"/>
        <end position="36"/>
    </location>
</feature>
<dbReference type="EC" id="2.7.13.3" evidence="3"/>
<keyword evidence="9" id="KW-0902">Two-component regulatory system</keyword>
<dbReference type="CDD" id="cd06225">
    <property type="entry name" value="HAMP"/>
    <property type="match status" value="1"/>
</dbReference>
<evidence type="ECO:0000313" key="13">
    <source>
        <dbReference type="EMBL" id="BCJ36089.1"/>
    </source>
</evidence>
<comment type="catalytic activity">
    <reaction evidence="1">
        <text>ATP + protein L-histidine = ADP + protein N-phospho-L-histidine.</text>
        <dbReference type="EC" id="2.7.13.3"/>
    </reaction>
</comment>
<evidence type="ECO:0000256" key="1">
    <source>
        <dbReference type="ARBA" id="ARBA00000085"/>
    </source>
</evidence>
<evidence type="ECO:0000256" key="2">
    <source>
        <dbReference type="ARBA" id="ARBA00004236"/>
    </source>
</evidence>
<comment type="subcellular location">
    <subcellularLocation>
        <location evidence="2">Cell membrane</location>
    </subcellularLocation>
</comment>
<evidence type="ECO:0000313" key="14">
    <source>
        <dbReference type="Proteomes" id="UP000611640"/>
    </source>
</evidence>
<accession>A0A7R7DQT0</accession>
<keyword evidence="8 10" id="KW-1133">Transmembrane helix</keyword>
<dbReference type="PROSITE" id="PS50885">
    <property type="entry name" value="HAMP"/>
    <property type="match status" value="1"/>
</dbReference>
<evidence type="ECO:0000256" key="7">
    <source>
        <dbReference type="ARBA" id="ARBA00022777"/>
    </source>
</evidence>
<dbReference type="PANTHER" id="PTHR45436">
    <property type="entry name" value="SENSOR HISTIDINE KINASE YKOH"/>
    <property type="match status" value="1"/>
</dbReference>
<dbReference type="SUPFAM" id="SSF158472">
    <property type="entry name" value="HAMP domain-like"/>
    <property type="match status" value="1"/>
</dbReference>
<dbReference type="SUPFAM" id="SSF55874">
    <property type="entry name" value="ATPase domain of HSP90 chaperone/DNA topoisomerase II/histidine kinase"/>
    <property type="match status" value="1"/>
</dbReference>
<dbReference type="GO" id="GO:0005886">
    <property type="term" value="C:plasma membrane"/>
    <property type="evidence" value="ECO:0007669"/>
    <property type="project" value="UniProtKB-SubCell"/>
</dbReference>
<evidence type="ECO:0000259" key="11">
    <source>
        <dbReference type="PROSITE" id="PS50109"/>
    </source>
</evidence>
<dbReference type="SUPFAM" id="SSF47384">
    <property type="entry name" value="Homodimeric domain of signal transducing histidine kinase"/>
    <property type="match status" value="1"/>
</dbReference>
<dbReference type="KEGG" id="atl:Athai_35920"/>
<evidence type="ECO:0000256" key="10">
    <source>
        <dbReference type="SAM" id="Phobius"/>
    </source>
</evidence>
<dbReference type="InterPro" id="IPR036890">
    <property type="entry name" value="HATPase_C_sf"/>
</dbReference>
<dbReference type="Proteomes" id="UP000611640">
    <property type="component" value="Chromosome"/>
</dbReference>
<dbReference type="Gene3D" id="1.10.287.130">
    <property type="match status" value="1"/>
</dbReference>
<dbReference type="InterPro" id="IPR003660">
    <property type="entry name" value="HAMP_dom"/>
</dbReference>
<proteinExistence type="predicted"/>
<keyword evidence="7 13" id="KW-0418">Kinase</keyword>
<dbReference type="AlphaFoldDB" id="A0A7R7DQT0"/>
<evidence type="ECO:0000259" key="12">
    <source>
        <dbReference type="PROSITE" id="PS50885"/>
    </source>
</evidence>
<dbReference type="Pfam" id="PF00672">
    <property type="entry name" value="HAMP"/>
    <property type="match status" value="1"/>
</dbReference>
<name>A0A7R7DQT0_9ACTN</name>
<dbReference type="PROSITE" id="PS50109">
    <property type="entry name" value="HIS_KIN"/>
    <property type="match status" value="1"/>
</dbReference>
<dbReference type="Gene3D" id="3.30.565.10">
    <property type="entry name" value="Histidine kinase-like ATPase, C-terminal domain"/>
    <property type="match status" value="1"/>
</dbReference>
<keyword evidence="5" id="KW-0808">Transferase</keyword>
<evidence type="ECO:0000256" key="8">
    <source>
        <dbReference type="ARBA" id="ARBA00022989"/>
    </source>
</evidence>
<sequence>MPPRALRRTVRVRFTALYSGLFLGSGALLLALAYGFTAGTQRSVSRQVPGTGGSTGTAEQLRRLQAELADAHASQTRQLLLGCLLALAVMAALSVLLGTGMARRVLRPLREITAATRRISAANLDQRLAVPGPDDEVKDLADTIDGLLARLEASFAAQRRFVADASHELRTPLTTMRAALDVAAAKPAPAPQTVALAGRLRTELDRVDGLLSGLLVLARAEHGALRDRVPVPLDGLVADALADRADQIAVRRLAVTLDGAGDPVGYGDRTLLARLVANLVDNAVVHNAPGGWIRITTGVTQDEAWLTVATGGPVLDPARLTELTRPFRRLAADRTRSDTGSGLGLSIVAAIAAAHHGNLALTAPATGGLTATVRLPRVAV</sequence>
<dbReference type="InterPro" id="IPR003661">
    <property type="entry name" value="HisK_dim/P_dom"/>
</dbReference>
<dbReference type="EMBL" id="AP023355">
    <property type="protein sequence ID" value="BCJ36089.1"/>
    <property type="molecule type" value="Genomic_DNA"/>
</dbReference>
<dbReference type="GO" id="GO:0000155">
    <property type="term" value="F:phosphorelay sensor kinase activity"/>
    <property type="evidence" value="ECO:0007669"/>
    <property type="project" value="InterPro"/>
</dbReference>
<gene>
    <name evidence="13" type="ORF">Athai_35920</name>
</gene>
<dbReference type="RefSeq" id="WP_203962504.1">
    <property type="nucleotide sequence ID" value="NZ_AP023355.1"/>
</dbReference>
<dbReference type="Gene3D" id="6.10.340.10">
    <property type="match status" value="1"/>
</dbReference>
<keyword evidence="6 10" id="KW-0812">Transmembrane</keyword>
<dbReference type="InterPro" id="IPR050428">
    <property type="entry name" value="TCS_sensor_his_kinase"/>
</dbReference>
<dbReference type="SMART" id="SM00304">
    <property type="entry name" value="HAMP"/>
    <property type="match status" value="1"/>
</dbReference>
<evidence type="ECO:0000256" key="9">
    <source>
        <dbReference type="ARBA" id="ARBA00023012"/>
    </source>
</evidence>
<evidence type="ECO:0000256" key="4">
    <source>
        <dbReference type="ARBA" id="ARBA00022553"/>
    </source>
</evidence>
<evidence type="ECO:0000256" key="5">
    <source>
        <dbReference type="ARBA" id="ARBA00022679"/>
    </source>
</evidence>
<protein>
    <recommendedName>
        <fullName evidence="3">histidine kinase</fullName>
        <ecNumber evidence="3">2.7.13.3</ecNumber>
    </recommendedName>
</protein>